<comment type="caution">
    <text evidence="7">The sequence shown here is derived from an EMBL/GenBank/DDBJ whole genome shotgun (WGS) entry which is preliminary data.</text>
</comment>
<gene>
    <name evidence="7" type="ORF">IFR04_000864</name>
</gene>
<sequence length="421" mass="49965">MSFHDAFVQLWAPQHRGSTLLRALDRIFDWIAAAEEWPITNKEAQFSDVVRKAVTTGDFTDMECDICKELITQDSPRNYWWKEEHMAVETFCSHKFHGSCLWTWIQDPDRRHCPYCRRQFYFRNMPWELPIYRYCRMFVQHREPRLEHEQFLFRLAFMNELEIHPSELLYHLLEIHLQLRNWQYFGDPPNAFRQCHARATKFISKTRAALNIPNNIAPAPAGKFPADELRGYSVATLRLAADLLNELNAVVSHKNFEAYVQRFVESEDDLVMIQANTQPGADVGGHIDRFFIQHQNWNSPRYRIVARSPKVEYGPLDREEAYAKITKLLRQNRLFSSTRKRKNRKAFRRLELHMQNPESPADTSSRRPPSHSTGFDWLKALYGRWRQPKSAPPDFWSIFEGVPHYTAFWWNKRYSGGARKR</sequence>
<dbReference type="Pfam" id="PF12861">
    <property type="entry name" value="zf-ANAPC11"/>
    <property type="match status" value="1"/>
</dbReference>
<evidence type="ECO:0000256" key="5">
    <source>
        <dbReference type="SAM" id="MobiDB-lite"/>
    </source>
</evidence>
<evidence type="ECO:0000256" key="2">
    <source>
        <dbReference type="ARBA" id="ARBA00022618"/>
    </source>
</evidence>
<dbReference type="GO" id="GO:0031145">
    <property type="term" value="P:anaphase-promoting complex-dependent catabolic process"/>
    <property type="evidence" value="ECO:0007669"/>
    <property type="project" value="InterPro"/>
</dbReference>
<dbReference type="EMBL" id="JAFJYH010000006">
    <property type="protein sequence ID" value="KAG4425920.1"/>
    <property type="molecule type" value="Genomic_DNA"/>
</dbReference>
<dbReference type="OrthoDB" id="3525935at2759"/>
<dbReference type="SUPFAM" id="SSF57850">
    <property type="entry name" value="RING/U-box"/>
    <property type="match status" value="1"/>
</dbReference>
<keyword evidence="2" id="KW-0132">Cell division</keyword>
<feature type="region of interest" description="Disordered" evidence="5">
    <location>
        <begin position="346"/>
        <end position="371"/>
    </location>
</feature>
<keyword evidence="8" id="KW-1185">Reference proteome</keyword>
<evidence type="ECO:0000256" key="4">
    <source>
        <dbReference type="PROSITE-ProRule" id="PRU00175"/>
    </source>
</evidence>
<keyword evidence="3" id="KW-0131">Cell cycle</keyword>
<dbReference type="GO" id="GO:0051301">
    <property type="term" value="P:cell division"/>
    <property type="evidence" value="ECO:0007669"/>
    <property type="project" value="UniProtKB-KW"/>
</dbReference>
<dbReference type="Gene3D" id="3.30.40.10">
    <property type="entry name" value="Zinc/RING finger domain, C3HC4 (zinc finger)"/>
    <property type="match status" value="1"/>
</dbReference>
<dbReference type="InterPro" id="IPR001841">
    <property type="entry name" value="Znf_RING"/>
</dbReference>
<dbReference type="AlphaFoldDB" id="A0A8H7WJE2"/>
<dbReference type="GO" id="GO:0008270">
    <property type="term" value="F:zinc ion binding"/>
    <property type="evidence" value="ECO:0007669"/>
    <property type="project" value="UniProtKB-KW"/>
</dbReference>
<dbReference type="GO" id="GO:0005680">
    <property type="term" value="C:anaphase-promoting complex"/>
    <property type="evidence" value="ECO:0007669"/>
    <property type="project" value="InterPro"/>
</dbReference>
<feature type="domain" description="RING-type" evidence="6">
    <location>
        <begin position="64"/>
        <end position="117"/>
    </location>
</feature>
<keyword evidence="4" id="KW-0862">Zinc</keyword>
<evidence type="ECO:0000313" key="7">
    <source>
        <dbReference type="EMBL" id="KAG4425920.1"/>
    </source>
</evidence>
<keyword evidence="4" id="KW-0863">Zinc-finger</keyword>
<name>A0A8H7WJE2_9HELO</name>
<evidence type="ECO:0000256" key="3">
    <source>
        <dbReference type="ARBA" id="ARBA00022776"/>
    </source>
</evidence>
<feature type="compositionally biased region" description="Polar residues" evidence="5">
    <location>
        <begin position="356"/>
        <end position="371"/>
    </location>
</feature>
<evidence type="ECO:0000313" key="8">
    <source>
        <dbReference type="Proteomes" id="UP000664132"/>
    </source>
</evidence>
<dbReference type="GO" id="GO:0097602">
    <property type="term" value="F:cullin family protein binding"/>
    <property type="evidence" value="ECO:0007669"/>
    <property type="project" value="InterPro"/>
</dbReference>
<dbReference type="PROSITE" id="PS50089">
    <property type="entry name" value="ZF_RING_2"/>
    <property type="match status" value="1"/>
</dbReference>
<dbReference type="SMART" id="SM00184">
    <property type="entry name" value="RING"/>
    <property type="match status" value="1"/>
</dbReference>
<evidence type="ECO:0000256" key="1">
    <source>
        <dbReference type="ARBA" id="ARBA00013928"/>
    </source>
</evidence>
<keyword evidence="4" id="KW-0479">Metal-binding</keyword>
<protein>
    <recommendedName>
        <fullName evidence="1">Anaphase-promoting complex subunit 11</fullName>
    </recommendedName>
</protein>
<dbReference type="Proteomes" id="UP000664132">
    <property type="component" value="Unassembled WGS sequence"/>
</dbReference>
<dbReference type="InterPro" id="IPR024991">
    <property type="entry name" value="RING-H2_APC11"/>
</dbReference>
<keyword evidence="3" id="KW-0498">Mitosis</keyword>
<dbReference type="InterPro" id="IPR013083">
    <property type="entry name" value="Znf_RING/FYVE/PHD"/>
</dbReference>
<organism evidence="7 8">
    <name type="scientific">Cadophora malorum</name>
    <dbReference type="NCBI Taxonomy" id="108018"/>
    <lineage>
        <taxon>Eukaryota</taxon>
        <taxon>Fungi</taxon>
        <taxon>Dikarya</taxon>
        <taxon>Ascomycota</taxon>
        <taxon>Pezizomycotina</taxon>
        <taxon>Leotiomycetes</taxon>
        <taxon>Helotiales</taxon>
        <taxon>Ploettnerulaceae</taxon>
        <taxon>Cadophora</taxon>
    </lineage>
</organism>
<reference evidence="7" key="1">
    <citation type="submission" date="2021-02" db="EMBL/GenBank/DDBJ databases">
        <title>Genome sequence Cadophora malorum strain M34.</title>
        <authorList>
            <person name="Stefanovic E."/>
            <person name="Vu D."/>
            <person name="Scully C."/>
            <person name="Dijksterhuis J."/>
            <person name="Roader J."/>
            <person name="Houbraken J."/>
        </authorList>
    </citation>
    <scope>NUCLEOTIDE SEQUENCE</scope>
    <source>
        <strain evidence="7">M34</strain>
    </source>
</reference>
<proteinExistence type="predicted"/>
<dbReference type="GO" id="GO:0061630">
    <property type="term" value="F:ubiquitin protein ligase activity"/>
    <property type="evidence" value="ECO:0007669"/>
    <property type="project" value="InterPro"/>
</dbReference>
<accession>A0A8H7WJE2</accession>
<evidence type="ECO:0000259" key="6">
    <source>
        <dbReference type="PROSITE" id="PS50089"/>
    </source>
</evidence>